<protein>
    <recommendedName>
        <fullName evidence="3">C2 DOCK-type domain-containing protein</fullName>
    </recommendedName>
</protein>
<dbReference type="Proteomes" id="UP001626550">
    <property type="component" value="Unassembled WGS sequence"/>
</dbReference>
<dbReference type="PANTHER" id="PTHR45653:SF10">
    <property type="entry name" value="MYOBLAST CITY, ISOFORM B"/>
    <property type="match status" value="1"/>
</dbReference>
<evidence type="ECO:0000313" key="2">
    <source>
        <dbReference type="Proteomes" id="UP001626550"/>
    </source>
</evidence>
<name>A0ABD2QLF4_9PLAT</name>
<gene>
    <name evidence="1" type="ORF">Ciccas_000953</name>
</gene>
<proteinExistence type="predicted"/>
<dbReference type="Gene3D" id="2.60.40.150">
    <property type="entry name" value="C2 domain"/>
    <property type="match status" value="1"/>
</dbReference>
<reference evidence="1 2" key="1">
    <citation type="submission" date="2024-11" db="EMBL/GenBank/DDBJ databases">
        <title>Adaptive evolution of stress response genes in parasites aligns with host niche diversity.</title>
        <authorList>
            <person name="Hahn C."/>
            <person name="Resl P."/>
        </authorList>
    </citation>
    <scope>NUCLEOTIDE SEQUENCE [LARGE SCALE GENOMIC DNA]</scope>
    <source>
        <strain evidence="1">EGGRZ-B1_66</strain>
        <tissue evidence="1">Body</tissue>
    </source>
</reference>
<accession>A0ABD2QLF4</accession>
<organism evidence="1 2">
    <name type="scientific">Cichlidogyrus casuarinus</name>
    <dbReference type="NCBI Taxonomy" id="1844966"/>
    <lineage>
        <taxon>Eukaryota</taxon>
        <taxon>Metazoa</taxon>
        <taxon>Spiralia</taxon>
        <taxon>Lophotrochozoa</taxon>
        <taxon>Platyhelminthes</taxon>
        <taxon>Monogenea</taxon>
        <taxon>Monopisthocotylea</taxon>
        <taxon>Dactylogyridea</taxon>
        <taxon>Ancyrocephalidae</taxon>
        <taxon>Cichlidogyrus</taxon>
    </lineage>
</organism>
<dbReference type="EMBL" id="JBJKFK010000057">
    <property type="protein sequence ID" value="KAL3320363.1"/>
    <property type="molecule type" value="Genomic_DNA"/>
</dbReference>
<dbReference type="InterPro" id="IPR026791">
    <property type="entry name" value="DOCK"/>
</dbReference>
<comment type="caution">
    <text evidence="1">The sequence shown here is derived from an EMBL/GenBank/DDBJ whole genome shotgun (WGS) entry which is preliminary data.</text>
</comment>
<dbReference type="AlphaFoldDB" id="A0ABD2QLF4"/>
<dbReference type="InterPro" id="IPR035892">
    <property type="entry name" value="C2_domain_sf"/>
</dbReference>
<keyword evidence="2" id="KW-1185">Reference proteome</keyword>
<evidence type="ECO:0008006" key="3">
    <source>
        <dbReference type="Google" id="ProtNLM"/>
    </source>
</evidence>
<dbReference type="PANTHER" id="PTHR45653">
    <property type="entry name" value="DEDICATOR OF CYTOKINESIS"/>
    <property type="match status" value="1"/>
</dbReference>
<sequence>MCKLDPVPHSLAGEFLLDLHNIIASLKESFNFSLIEKFDRIIEAIYADFKPFNETLSLPKNATRLYLLRSFLRSYLSLPIYIPVPIYDTPLALLHNEHSNLLKQLKSTQSISLNQSSLPPICLSVNVSVLDPSGKHLFAYLAEYLPHELVRKSSNVFLSAKAKQSESCAEAENNIRLLFTGVKKPSLSFRLLIIFGQTCDEPMNLKASSIEEVKFLRGYGCIEITNEEVASDSRKPLNPKLIERCLASNDVHQSDEITQIKVFKVEPILYQVDEPMIQQQIATDLFHVARSYKLLPERDWLNFTSEKQSLRVSWPPCSNAYRCSIVRRNELQFRLSSGTFIKVDKRAEFNAEVHITLCDADGKEVTESCYRTGDDSCWSKTENKKTHVIYHCNTPTWDHTFSVGLPVPEFKYLAASSGLLDPARLKLVLKPSLQDPYPMLVEPAMAEENHVNNHKKVSSRTVTASRK</sequence>
<evidence type="ECO:0000313" key="1">
    <source>
        <dbReference type="EMBL" id="KAL3320363.1"/>
    </source>
</evidence>